<sequence length="333" mass="36977">MRKKYWILGIIATVGIILYMLAWIASQFNLIIFNLSDPARAPYFWKNVLDILSRRGIQVTALIIASVLISMSTLTFQTLTSNRIVTPSLLGLDAIYVVIQTTIVFFVSYLGGLISNAPLNFLFSVVVMSGSTILLYTFFMKKHKKNLLLLLLVGMVISTLASNYSTFLQILMDPDAFQTVAQLTSVSIVSIETSLVFVALPIAIVIGYFFFKKSSVYDVMSLGEFQAKNLGINYQNETYKTLILISLAISITTALVGPLAFLGLISVNAAKEMFKKYQHKTLFITSCLISLICLVLGQAIIELTGYKTTVTTVINLIGGIYMINLIVKEHKLW</sequence>
<dbReference type="PANTHER" id="PTHR30472">
    <property type="entry name" value="FERRIC ENTEROBACTIN TRANSPORT SYSTEM PERMEASE PROTEIN"/>
    <property type="match status" value="1"/>
</dbReference>
<dbReference type="Proteomes" id="UP000290909">
    <property type="component" value="Chromosome"/>
</dbReference>
<feature type="transmembrane region" description="Helical" evidence="8">
    <location>
        <begin position="187"/>
        <end position="211"/>
    </location>
</feature>
<feature type="transmembrane region" description="Helical" evidence="8">
    <location>
        <begin position="147"/>
        <end position="167"/>
    </location>
</feature>
<protein>
    <submittedName>
        <fullName evidence="9">Iron-uptake system permease protein FeuC</fullName>
    </submittedName>
</protein>
<keyword evidence="4" id="KW-1003">Cell membrane</keyword>
<dbReference type="InterPro" id="IPR037294">
    <property type="entry name" value="ABC_BtuC-like"/>
</dbReference>
<evidence type="ECO:0000256" key="5">
    <source>
        <dbReference type="ARBA" id="ARBA00022692"/>
    </source>
</evidence>
<gene>
    <name evidence="9" type="primary">feuC</name>
    <name evidence="9" type="ORF">NCTC10172_00046</name>
</gene>
<evidence type="ECO:0000256" key="3">
    <source>
        <dbReference type="ARBA" id="ARBA00022448"/>
    </source>
</evidence>
<dbReference type="Pfam" id="PF01032">
    <property type="entry name" value="FecCD"/>
    <property type="match status" value="1"/>
</dbReference>
<evidence type="ECO:0000256" key="6">
    <source>
        <dbReference type="ARBA" id="ARBA00022989"/>
    </source>
</evidence>
<proteinExistence type="inferred from homology"/>
<evidence type="ECO:0000256" key="8">
    <source>
        <dbReference type="SAM" id="Phobius"/>
    </source>
</evidence>
<reference evidence="9 10" key="1">
    <citation type="submission" date="2019-01" db="EMBL/GenBank/DDBJ databases">
        <authorList>
            <consortium name="Pathogen Informatics"/>
        </authorList>
    </citation>
    <scope>NUCLEOTIDE SEQUENCE [LARGE SCALE GENOMIC DNA]</scope>
    <source>
        <strain evidence="9 10">NCTC10172</strain>
    </source>
</reference>
<feature type="transmembrane region" description="Helical" evidence="8">
    <location>
        <begin position="308"/>
        <end position="327"/>
    </location>
</feature>
<feature type="transmembrane region" description="Helical" evidence="8">
    <location>
        <begin position="282"/>
        <end position="301"/>
    </location>
</feature>
<dbReference type="GO" id="GO:0033214">
    <property type="term" value="P:siderophore-iron import into cell"/>
    <property type="evidence" value="ECO:0007669"/>
    <property type="project" value="TreeGrafter"/>
</dbReference>
<accession>A0A449BHV4</accession>
<keyword evidence="6 8" id="KW-1133">Transmembrane helix</keyword>
<comment type="similarity">
    <text evidence="2">Belongs to the binding-protein-dependent transport system permease family. FecCD subfamily.</text>
</comment>
<dbReference type="STRING" id="1408416.GCA_000702765_00159"/>
<organism evidence="9 10">
    <name type="scientific">Acholeplasma hippikon</name>
    <dbReference type="NCBI Taxonomy" id="264636"/>
    <lineage>
        <taxon>Bacteria</taxon>
        <taxon>Bacillati</taxon>
        <taxon>Mycoplasmatota</taxon>
        <taxon>Mollicutes</taxon>
        <taxon>Acholeplasmatales</taxon>
        <taxon>Acholeplasmataceae</taxon>
        <taxon>Acholeplasma</taxon>
    </lineage>
</organism>
<feature type="transmembrane region" description="Helical" evidence="8">
    <location>
        <begin position="56"/>
        <end position="76"/>
    </location>
</feature>
<dbReference type="Gene3D" id="1.10.3470.10">
    <property type="entry name" value="ABC transporter involved in vitamin B12 uptake, BtuC"/>
    <property type="match status" value="1"/>
</dbReference>
<dbReference type="GO" id="GO:0022857">
    <property type="term" value="F:transmembrane transporter activity"/>
    <property type="evidence" value="ECO:0007669"/>
    <property type="project" value="InterPro"/>
</dbReference>
<feature type="transmembrane region" description="Helical" evidence="8">
    <location>
        <begin position="121"/>
        <end position="140"/>
    </location>
</feature>
<keyword evidence="5 8" id="KW-0812">Transmembrane</keyword>
<evidence type="ECO:0000313" key="10">
    <source>
        <dbReference type="Proteomes" id="UP000290909"/>
    </source>
</evidence>
<feature type="transmembrane region" description="Helical" evidence="8">
    <location>
        <begin position="242"/>
        <end position="270"/>
    </location>
</feature>
<keyword evidence="7 8" id="KW-0472">Membrane</keyword>
<dbReference type="InterPro" id="IPR000522">
    <property type="entry name" value="ABC_transptr_permease_BtuC"/>
</dbReference>
<keyword evidence="3" id="KW-0813">Transport</keyword>
<dbReference type="PANTHER" id="PTHR30472:SF19">
    <property type="entry name" value="PETROBACTIN IMPORT SYSTEM PERMEASE PROTEIN YCLO"/>
    <property type="match status" value="1"/>
</dbReference>
<comment type="subcellular location">
    <subcellularLocation>
        <location evidence="1">Cell membrane</location>
        <topology evidence="1">Multi-pass membrane protein</topology>
    </subcellularLocation>
</comment>
<evidence type="ECO:0000256" key="2">
    <source>
        <dbReference type="ARBA" id="ARBA00007935"/>
    </source>
</evidence>
<feature type="transmembrane region" description="Helical" evidence="8">
    <location>
        <begin position="88"/>
        <end position="109"/>
    </location>
</feature>
<evidence type="ECO:0000256" key="4">
    <source>
        <dbReference type="ARBA" id="ARBA00022475"/>
    </source>
</evidence>
<dbReference type="KEGG" id="ahk:NCTC10172_00046"/>
<dbReference type="AlphaFoldDB" id="A0A449BHV4"/>
<evidence type="ECO:0000256" key="7">
    <source>
        <dbReference type="ARBA" id="ARBA00023136"/>
    </source>
</evidence>
<dbReference type="SUPFAM" id="SSF81345">
    <property type="entry name" value="ABC transporter involved in vitamin B12 uptake, BtuC"/>
    <property type="match status" value="1"/>
</dbReference>
<evidence type="ECO:0000313" key="9">
    <source>
        <dbReference type="EMBL" id="VEU82041.1"/>
    </source>
</evidence>
<evidence type="ECO:0000256" key="1">
    <source>
        <dbReference type="ARBA" id="ARBA00004651"/>
    </source>
</evidence>
<dbReference type="GO" id="GO:0005886">
    <property type="term" value="C:plasma membrane"/>
    <property type="evidence" value="ECO:0007669"/>
    <property type="project" value="UniProtKB-SubCell"/>
</dbReference>
<name>A0A449BHV4_9MOLU</name>
<keyword evidence="10" id="KW-1185">Reference proteome</keyword>
<feature type="transmembrane region" description="Helical" evidence="8">
    <location>
        <begin position="7"/>
        <end position="36"/>
    </location>
</feature>
<dbReference type="EMBL" id="LR215050">
    <property type="protein sequence ID" value="VEU82041.1"/>
    <property type="molecule type" value="Genomic_DNA"/>
</dbReference>